<dbReference type="InterPro" id="IPR020103">
    <property type="entry name" value="PsdUridine_synth_cat_dom_sf"/>
</dbReference>
<dbReference type="GO" id="GO:0140098">
    <property type="term" value="F:catalytic activity, acting on RNA"/>
    <property type="evidence" value="ECO:0007669"/>
    <property type="project" value="UniProtKB-ARBA"/>
</dbReference>
<dbReference type="Gene3D" id="3.30.70.1560">
    <property type="entry name" value="Alpha-L RNA-binding motif"/>
    <property type="match status" value="1"/>
</dbReference>
<dbReference type="InterPro" id="IPR042092">
    <property type="entry name" value="PsdUridine_s_RsuA/RluB/E/F_cat"/>
</dbReference>
<dbReference type="InterPro" id="IPR006145">
    <property type="entry name" value="PsdUridine_synth_RsuA/RluA"/>
</dbReference>
<organism evidence="7 8">
    <name type="scientific">Teretinema zuelzerae</name>
    <dbReference type="NCBI Taxonomy" id="156"/>
    <lineage>
        <taxon>Bacteria</taxon>
        <taxon>Pseudomonadati</taxon>
        <taxon>Spirochaetota</taxon>
        <taxon>Spirochaetia</taxon>
        <taxon>Spirochaetales</taxon>
        <taxon>Treponemataceae</taxon>
        <taxon>Teretinema</taxon>
    </lineage>
</organism>
<keyword evidence="8" id="KW-1185">Reference proteome</keyword>
<dbReference type="CDD" id="cd02553">
    <property type="entry name" value="PseudoU_synth_RsuA"/>
    <property type="match status" value="1"/>
</dbReference>
<evidence type="ECO:0000256" key="3">
    <source>
        <dbReference type="ARBA" id="ARBA00023235"/>
    </source>
</evidence>
<dbReference type="Gene3D" id="3.30.70.580">
    <property type="entry name" value="Pseudouridine synthase I, catalytic domain, N-terminal subdomain"/>
    <property type="match status" value="1"/>
</dbReference>
<evidence type="ECO:0000256" key="2">
    <source>
        <dbReference type="ARBA" id="ARBA00022884"/>
    </source>
</evidence>
<name>A0AAE3EF73_9SPIR</name>
<dbReference type="GO" id="GO:0001522">
    <property type="term" value="P:pseudouridine synthesis"/>
    <property type="evidence" value="ECO:0007669"/>
    <property type="project" value="InterPro"/>
</dbReference>
<comment type="caution">
    <text evidence="7">The sequence shown here is derived from an EMBL/GenBank/DDBJ whole genome shotgun (WGS) entry which is preliminary data.</text>
</comment>
<sequence length="255" mass="28504">MKNHFLRIDKLLSGNGFGSRRDIKRLLHSCSLTINGAVCADAATRVDPLSDRIEIDGEPVVLREFHYLMLNKPSGVITSTRDPDHATVMDLLSPPWSRMELFSVGRLDVDTEGLILLTDDGPLGHRLTSPKTGVDKTYYVRLRDQLDDDLFEQYRRTFETGVSFKDGYQCLPARLARAPGGNGEVLLTIQEGKYHQVKKMFKAVGNEVAFLKRVSMGPLTLDPLLESGQWRELAENEIVALKNASACNGESENDR</sequence>
<proteinExistence type="inferred from homology"/>
<dbReference type="InterPro" id="IPR050343">
    <property type="entry name" value="RsuA_PseudoU_synthase"/>
</dbReference>
<keyword evidence="3 5" id="KW-0413">Isomerase</keyword>
<dbReference type="EC" id="5.4.99.-" evidence="5"/>
<dbReference type="PANTHER" id="PTHR47683:SF4">
    <property type="entry name" value="PSEUDOURIDINE SYNTHASE"/>
    <property type="match status" value="1"/>
</dbReference>
<dbReference type="SUPFAM" id="SSF55174">
    <property type="entry name" value="Alpha-L RNA-binding motif"/>
    <property type="match status" value="1"/>
</dbReference>
<dbReference type="GO" id="GO:0003723">
    <property type="term" value="F:RNA binding"/>
    <property type="evidence" value="ECO:0007669"/>
    <property type="project" value="UniProtKB-KW"/>
</dbReference>
<dbReference type="Proteomes" id="UP001198163">
    <property type="component" value="Unassembled WGS sequence"/>
</dbReference>
<feature type="domain" description="Pseudouridine synthase RsuA/RluA-like" evidence="6">
    <location>
        <begin position="66"/>
        <end position="202"/>
    </location>
</feature>
<dbReference type="SUPFAM" id="SSF55120">
    <property type="entry name" value="Pseudouridine synthase"/>
    <property type="match status" value="1"/>
</dbReference>
<dbReference type="GO" id="GO:0006364">
    <property type="term" value="P:rRNA processing"/>
    <property type="evidence" value="ECO:0007669"/>
    <property type="project" value="UniProtKB-ARBA"/>
</dbReference>
<dbReference type="NCBIfam" id="TIGR00093">
    <property type="entry name" value="pseudouridine synthase"/>
    <property type="match status" value="1"/>
</dbReference>
<evidence type="ECO:0000313" key="8">
    <source>
        <dbReference type="Proteomes" id="UP001198163"/>
    </source>
</evidence>
<dbReference type="GO" id="GO:0009982">
    <property type="term" value="F:pseudouridine synthase activity"/>
    <property type="evidence" value="ECO:0007669"/>
    <property type="project" value="InterPro"/>
</dbReference>
<evidence type="ECO:0000259" key="6">
    <source>
        <dbReference type="Pfam" id="PF00849"/>
    </source>
</evidence>
<dbReference type="RefSeq" id="WP_230754747.1">
    <property type="nucleotide sequence ID" value="NZ_JAINWA010000001.1"/>
</dbReference>
<evidence type="ECO:0000313" key="7">
    <source>
        <dbReference type="EMBL" id="MCD1653469.1"/>
    </source>
</evidence>
<evidence type="ECO:0000256" key="1">
    <source>
        <dbReference type="ARBA" id="ARBA00008348"/>
    </source>
</evidence>
<keyword evidence="2 4" id="KW-0694">RNA-binding</keyword>
<dbReference type="InterPro" id="IPR020094">
    <property type="entry name" value="TruA/RsuA/RluB/E/F_N"/>
</dbReference>
<dbReference type="PROSITE" id="PS50889">
    <property type="entry name" value="S4"/>
    <property type="match status" value="1"/>
</dbReference>
<dbReference type="InterPro" id="IPR000748">
    <property type="entry name" value="PsdUridine_synth_RsuA/RluB/E/F"/>
</dbReference>
<dbReference type="Gene3D" id="3.10.290.10">
    <property type="entry name" value="RNA-binding S4 domain"/>
    <property type="match status" value="1"/>
</dbReference>
<dbReference type="InterPro" id="IPR036986">
    <property type="entry name" value="S4_RNA-bd_sf"/>
</dbReference>
<dbReference type="PANTHER" id="PTHR47683">
    <property type="entry name" value="PSEUDOURIDINE SYNTHASE FAMILY PROTEIN-RELATED"/>
    <property type="match status" value="1"/>
</dbReference>
<dbReference type="PROSITE" id="PS01149">
    <property type="entry name" value="PSI_RSU"/>
    <property type="match status" value="1"/>
</dbReference>
<dbReference type="EMBL" id="JAINWA010000001">
    <property type="protein sequence ID" value="MCD1653469.1"/>
    <property type="molecule type" value="Genomic_DNA"/>
</dbReference>
<evidence type="ECO:0000256" key="5">
    <source>
        <dbReference type="RuleBase" id="RU003887"/>
    </source>
</evidence>
<dbReference type="AlphaFoldDB" id="A0AAE3EF73"/>
<accession>A0AAE3EF73</accession>
<dbReference type="InterPro" id="IPR018496">
    <property type="entry name" value="PsdUridine_synth_RsuA/RluB_CS"/>
</dbReference>
<reference evidence="7" key="1">
    <citation type="submission" date="2021-08" db="EMBL/GenBank/DDBJ databases">
        <title>Comparative analyses of Brucepasteria parasyntrophica and Teretinema zuelzerae.</title>
        <authorList>
            <person name="Song Y."/>
            <person name="Brune A."/>
        </authorList>
    </citation>
    <scope>NUCLEOTIDE SEQUENCE</scope>
    <source>
        <strain evidence="7">DSM 1903</strain>
    </source>
</reference>
<gene>
    <name evidence="7" type="ORF">K7J14_01995</name>
</gene>
<protein>
    <recommendedName>
        <fullName evidence="5">Pseudouridine synthase</fullName>
        <ecNumber evidence="5">5.4.99.-</ecNumber>
    </recommendedName>
</protein>
<evidence type="ECO:0000256" key="4">
    <source>
        <dbReference type="PROSITE-ProRule" id="PRU00182"/>
    </source>
</evidence>
<dbReference type="Pfam" id="PF00849">
    <property type="entry name" value="PseudoU_synth_2"/>
    <property type="match status" value="1"/>
</dbReference>
<comment type="similarity">
    <text evidence="1 5">Belongs to the pseudouridine synthase RsuA family.</text>
</comment>